<evidence type="ECO:0000256" key="6">
    <source>
        <dbReference type="SAM" id="MobiDB-lite"/>
    </source>
</evidence>
<dbReference type="Proteomes" id="UP000261620">
    <property type="component" value="Unplaced"/>
</dbReference>
<evidence type="ECO:0000256" key="2">
    <source>
        <dbReference type="ARBA" id="ARBA00023015"/>
    </source>
</evidence>
<dbReference type="CDD" id="cd01396">
    <property type="entry name" value="MeCP2_MBD"/>
    <property type="match status" value="1"/>
</dbReference>
<organism evidence="8 9">
    <name type="scientific">Mola mola</name>
    <name type="common">Ocean sunfish</name>
    <name type="synonym">Tetraodon mola</name>
    <dbReference type="NCBI Taxonomy" id="94237"/>
    <lineage>
        <taxon>Eukaryota</taxon>
        <taxon>Metazoa</taxon>
        <taxon>Chordata</taxon>
        <taxon>Craniata</taxon>
        <taxon>Vertebrata</taxon>
        <taxon>Euteleostomi</taxon>
        <taxon>Actinopterygii</taxon>
        <taxon>Neopterygii</taxon>
        <taxon>Teleostei</taxon>
        <taxon>Neoteleostei</taxon>
        <taxon>Acanthomorphata</taxon>
        <taxon>Eupercaria</taxon>
        <taxon>Tetraodontiformes</taxon>
        <taxon>Molidae</taxon>
        <taxon>Mola</taxon>
    </lineage>
</organism>
<keyword evidence="5" id="KW-0539">Nucleus</keyword>
<dbReference type="Ensembl" id="ENSMMOT00000029198.1">
    <property type="protein sequence ID" value="ENSMMOP00000028713.1"/>
    <property type="gene ID" value="ENSMMOG00000021660.1"/>
</dbReference>
<evidence type="ECO:0000256" key="4">
    <source>
        <dbReference type="ARBA" id="ARBA00023163"/>
    </source>
</evidence>
<evidence type="ECO:0000256" key="3">
    <source>
        <dbReference type="ARBA" id="ARBA00023125"/>
    </source>
</evidence>
<dbReference type="SUPFAM" id="SSF54171">
    <property type="entry name" value="DNA-binding domain"/>
    <property type="match status" value="1"/>
</dbReference>
<dbReference type="Pfam" id="PF01429">
    <property type="entry name" value="MBD"/>
    <property type="match status" value="1"/>
</dbReference>
<protein>
    <recommendedName>
        <fullName evidence="7">MBD domain-containing protein</fullName>
    </recommendedName>
</protein>
<dbReference type="Gene3D" id="3.30.890.10">
    <property type="entry name" value="Methyl-cpg-binding Protein 2, Chain A"/>
    <property type="match status" value="1"/>
</dbReference>
<proteinExistence type="predicted"/>
<dbReference type="GO" id="GO:0003677">
    <property type="term" value="F:DNA binding"/>
    <property type="evidence" value="ECO:0007669"/>
    <property type="project" value="UniProtKB-KW"/>
</dbReference>
<reference evidence="8" key="2">
    <citation type="submission" date="2025-09" db="UniProtKB">
        <authorList>
            <consortium name="Ensembl"/>
        </authorList>
    </citation>
    <scope>IDENTIFICATION</scope>
</reference>
<dbReference type="PROSITE" id="PS50982">
    <property type="entry name" value="MBD"/>
    <property type="match status" value="1"/>
</dbReference>
<keyword evidence="4" id="KW-0804">Transcription</keyword>
<dbReference type="InterPro" id="IPR016177">
    <property type="entry name" value="DNA-bd_dom_sf"/>
</dbReference>
<dbReference type="InterPro" id="IPR001739">
    <property type="entry name" value="Methyl_CpG_DNA-bd"/>
</dbReference>
<accession>A0A3Q3XCA8</accession>
<dbReference type="SMART" id="SM00391">
    <property type="entry name" value="MBD"/>
    <property type="match status" value="1"/>
</dbReference>
<evidence type="ECO:0000313" key="8">
    <source>
        <dbReference type="Ensembl" id="ENSMMOP00000028713.1"/>
    </source>
</evidence>
<sequence>HHAKGEVLTEWFLTGSWSWKCLKWAHKQQLLKMHHTSCDLQLTTSGDINNRGHKDANDLCHTSTMPPGWIREVKQRKAGKTAGKLDIYIISPQGLRFRSRPSLHAFLLQNEELNLDINLFDFTASKGDEVIFPSQVKQRRTRKKHLPHFPSSQARPGCGQATIH</sequence>
<evidence type="ECO:0000313" key="9">
    <source>
        <dbReference type="Proteomes" id="UP000261620"/>
    </source>
</evidence>
<reference evidence="8" key="1">
    <citation type="submission" date="2025-08" db="UniProtKB">
        <authorList>
            <consortium name="Ensembl"/>
        </authorList>
    </citation>
    <scope>IDENTIFICATION</scope>
</reference>
<keyword evidence="9" id="KW-1185">Reference proteome</keyword>
<comment type="subcellular location">
    <subcellularLocation>
        <location evidence="1">Nucleus</location>
    </subcellularLocation>
</comment>
<dbReference type="AlphaFoldDB" id="A0A3Q3XCA8"/>
<dbReference type="STRING" id="94237.ENSMMOP00000028713"/>
<feature type="domain" description="MBD" evidence="7">
    <location>
        <begin position="55"/>
        <end position="127"/>
    </location>
</feature>
<keyword evidence="2" id="KW-0805">Transcription regulation</keyword>
<evidence type="ECO:0000259" key="7">
    <source>
        <dbReference type="PROSITE" id="PS50982"/>
    </source>
</evidence>
<keyword evidence="3" id="KW-0238">DNA-binding</keyword>
<name>A0A3Q3XCA8_MOLML</name>
<dbReference type="PANTHER" id="PTHR12396">
    <property type="entry name" value="METHYL-CPG BINDING PROTEIN, MBD"/>
    <property type="match status" value="1"/>
</dbReference>
<evidence type="ECO:0000256" key="5">
    <source>
        <dbReference type="ARBA" id="ARBA00023242"/>
    </source>
</evidence>
<dbReference type="GO" id="GO:0005654">
    <property type="term" value="C:nucleoplasm"/>
    <property type="evidence" value="ECO:0007669"/>
    <property type="project" value="UniProtKB-ARBA"/>
</dbReference>
<evidence type="ECO:0000256" key="1">
    <source>
        <dbReference type="ARBA" id="ARBA00004123"/>
    </source>
</evidence>
<feature type="compositionally biased region" description="Basic residues" evidence="6">
    <location>
        <begin position="137"/>
        <end position="147"/>
    </location>
</feature>
<feature type="region of interest" description="Disordered" evidence="6">
    <location>
        <begin position="137"/>
        <end position="164"/>
    </location>
</feature>